<feature type="transmembrane region" description="Helical" evidence="7">
    <location>
        <begin position="281"/>
        <end position="300"/>
    </location>
</feature>
<comment type="subcellular location">
    <subcellularLocation>
        <location evidence="1">Cell membrane</location>
        <topology evidence="1">Multi-pass membrane protein</topology>
    </subcellularLocation>
    <subcellularLocation>
        <location evidence="7">Membrane</location>
        <topology evidence="7">Multi-pass membrane protein</topology>
    </subcellularLocation>
</comment>
<dbReference type="GO" id="GO:0005886">
    <property type="term" value="C:plasma membrane"/>
    <property type="evidence" value="ECO:0007669"/>
    <property type="project" value="UniProtKB-SubCell"/>
</dbReference>
<evidence type="ECO:0000313" key="10">
    <source>
        <dbReference type="Proteomes" id="UP000494165"/>
    </source>
</evidence>
<feature type="transmembrane region" description="Helical" evidence="7">
    <location>
        <begin position="12"/>
        <end position="37"/>
    </location>
</feature>
<keyword evidence="5 7" id="KW-1133">Transmembrane helix</keyword>
<dbReference type="EMBL" id="CADEPI010000005">
    <property type="protein sequence ID" value="CAB3361213.1"/>
    <property type="molecule type" value="Genomic_DNA"/>
</dbReference>
<accession>A0A8S1C206</accession>
<dbReference type="InterPro" id="IPR050895">
    <property type="entry name" value="XK-related_scramblase"/>
</dbReference>
<evidence type="ECO:0000256" key="2">
    <source>
        <dbReference type="ARBA" id="ARBA00008789"/>
    </source>
</evidence>
<feature type="region of interest" description="Disordered" evidence="8">
    <location>
        <begin position="465"/>
        <end position="485"/>
    </location>
</feature>
<evidence type="ECO:0000313" key="9">
    <source>
        <dbReference type="EMBL" id="CAB3361213.1"/>
    </source>
</evidence>
<feature type="transmembrane region" description="Helical" evidence="7">
    <location>
        <begin position="312"/>
        <end position="332"/>
    </location>
</feature>
<evidence type="ECO:0000256" key="8">
    <source>
        <dbReference type="SAM" id="MobiDB-lite"/>
    </source>
</evidence>
<keyword evidence="6 7" id="KW-0472">Membrane</keyword>
<feature type="compositionally biased region" description="Acidic residues" evidence="8">
    <location>
        <begin position="596"/>
        <end position="608"/>
    </location>
</feature>
<keyword evidence="4 7" id="KW-0812">Transmembrane</keyword>
<keyword evidence="3" id="KW-1003">Cell membrane</keyword>
<dbReference type="AlphaFoldDB" id="A0A8S1C206"/>
<feature type="transmembrane region" description="Helical" evidence="7">
    <location>
        <begin position="121"/>
        <end position="142"/>
    </location>
</feature>
<evidence type="ECO:0000256" key="6">
    <source>
        <dbReference type="ARBA" id="ARBA00023136"/>
    </source>
</evidence>
<sequence length="647" mass="75806">MTSAQHEFLPLCDVLFNIISLASYFCDVVFDAVMVYALYQQGHLLWCFLSLTFVVTSNLLCQIMSLRWYLQNTQKRSVKECNRSSMVILHLLQCGILWRYFKLFIPVDLRYIKHEVRDLCMLRLLHAFCEAAPMLLTQLYLFWQMVSPKEFSDLNKVSTALSLFSVCWALASFSKNVRLQNVHRLVLTWLGVIFQFLWRLGTVSARVTSLTVYATVYHQWVLLVIIMHWLTMFLWLIFPRNVFHGEKISKSRKVTLSALVALVYVFCYINLQEQKPRRKMIIFYVVMFLENALLVSMWLIGMEGVSLWFRDMVLMLIFLTFAFGIFFMLLYYKFFHVKRLRHTQSNQSISDRKTANGCLQRPALPPNCNSGLPVPGGVFNCRFNPAMKRKKKKPTSFVPVPVMPSVVRPPMQPFWKRPVAAVLPSISSETEGSVCSRGVNIRQKLQEKKQQQMAELRVIEEEIQQGKLQQRPNNEQPLSQPIPRAKKQPWPACRPYLVPPPPPHKQHRAHTPEILLAPRFLDYRDWDEEEEADSSEERRHEKALYKSYRIPSDIDSQISLPRSYTLPREFKYYRRTRSRKIIKSDHFITSNNSSDGDVDSVDENEVDELQQRKSPKPQGISIRTIKSRPYHQNFKGYSCRNQHETQL</sequence>
<evidence type="ECO:0000256" key="3">
    <source>
        <dbReference type="ARBA" id="ARBA00022475"/>
    </source>
</evidence>
<dbReference type="InterPro" id="IPR018629">
    <property type="entry name" value="XK-rel"/>
</dbReference>
<organism evidence="9 10">
    <name type="scientific">Cloeon dipterum</name>
    <dbReference type="NCBI Taxonomy" id="197152"/>
    <lineage>
        <taxon>Eukaryota</taxon>
        <taxon>Metazoa</taxon>
        <taxon>Ecdysozoa</taxon>
        <taxon>Arthropoda</taxon>
        <taxon>Hexapoda</taxon>
        <taxon>Insecta</taxon>
        <taxon>Pterygota</taxon>
        <taxon>Palaeoptera</taxon>
        <taxon>Ephemeroptera</taxon>
        <taxon>Pisciforma</taxon>
        <taxon>Baetidae</taxon>
        <taxon>Cloeon</taxon>
    </lineage>
</organism>
<dbReference type="PANTHER" id="PTHR16024:SF4">
    <property type="entry name" value="XK-RELATED PROTEIN"/>
    <property type="match status" value="1"/>
</dbReference>
<proteinExistence type="inferred from homology"/>
<feature type="transmembrane region" description="Helical" evidence="7">
    <location>
        <begin position="220"/>
        <end position="238"/>
    </location>
</feature>
<gene>
    <name evidence="9" type="ORF">CLODIP_2_CD11352</name>
</gene>
<comment type="similarity">
    <text evidence="2 7">Belongs to the XK family.</text>
</comment>
<evidence type="ECO:0000256" key="4">
    <source>
        <dbReference type="ARBA" id="ARBA00022692"/>
    </source>
</evidence>
<comment type="caution">
    <text evidence="9">The sequence shown here is derived from an EMBL/GenBank/DDBJ whole genome shotgun (WGS) entry which is preliminary data.</text>
</comment>
<name>A0A8S1C206_9INSE</name>
<evidence type="ECO:0000256" key="7">
    <source>
        <dbReference type="RuleBase" id="RU910716"/>
    </source>
</evidence>
<feature type="transmembrane region" description="Helical" evidence="7">
    <location>
        <begin position="84"/>
        <end position="101"/>
    </location>
</feature>
<feature type="transmembrane region" description="Helical" evidence="7">
    <location>
        <begin position="250"/>
        <end position="269"/>
    </location>
</feature>
<feature type="region of interest" description="Disordered" evidence="8">
    <location>
        <begin position="588"/>
        <end position="622"/>
    </location>
</feature>
<reference evidence="9 10" key="1">
    <citation type="submission" date="2020-04" db="EMBL/GenBank/DDBJ databases">
        <authorList>
            <person name="Alioto T."/>
            <person name="Alioto T."/>
            <person name="Gomez Garrido J."/>
        </authorList>
    </citation>
    <scope>NUCLEOTIDE SEQUENCE [LARGE SCALE GENOMIC DNA]</scope>
</reference>
<dbReference type="Pfam" id="PF09815">
    <property type="entry name" value="XK-related"/>
    <property type="match status" value="1"/>
</dbReference>
<evidence type="ECO:0000256" key="1">
    <source>
        <dbReference type="ARBA" id="ARBA00004651"/>
    </source>
</evidence>
<dbReference type="Proteomes" id="UP000494165">
    <property type="component" value="Unassembled WGS sequence"/>
</dbReference>
<feature type="transmembrane region" description="Helical" evidence="7">
    <location>
        <begin position="43"/>
        <end position="63"/>
    </location>
</feature>
<keyword evidence="10" id="KW-1185">Reference proteome</keyword>
<feature type="transmembrane region" description="Helical" evidence="7">
    <location>
        <begin position="186"/>
        <end position="208"/>
    </location>
</feature>
<dbReference type="PANTHER" id="PTHR16024">
    <property type="entry name" value="XK-RELATED PROTEIN"/>
    <property type="match status" value="1"/>
</dbReference>
<dbReference type="OrthoDB" id="6356248at2759"/>
<evidence type="ECO:0000256" key="5">
    <source>
        <dbReference type="ARBA" id="ARBA00022989"/>
    </source>
</evidence>
<protein>
    <recommendedName>
        <fullName evidence="7">XK-related protein</fullName>
    </recommendedName>
</protein>
<feature type="compositionally biased region" description="Polar residues" evidence="8">
    <location>
        <begin position="466"/>
        <end position="479"/>
    </location>
</feature>